<evidence type="ECO:0000313" key="2">
    <source>
        <dbReference type="EMBL" id="SPD72578.1"/>
    </source>
</evidence>
<dbReference type="InterPro" id="IPR029060">
    <property type="entry name" value="PIN-like_dom_sf"/>
</dbReference>
<dbReference type="AlphaFoldDB" id="A0A445MSZ2"/>
<dbReference type="CDD" id="cd09872">
    <property type="entry name" value="PIN_Sll0205-like"/>
    <property type="match status" value="1"/>
</dbReference>
<dbReference type="PANTHER" id="PTHR36173">
    <property type="entry name" value="RIBONUCLEASE VAPC16-RELATED"/>
    <property type="match status" value="1"/>
</dbReference>
<organism evidence="2">
    <name type="scientific">uncultured Desulfobacterium sp</name>
    <dbReference type="NCBI Taxonomy" id="201089"/>
    <lineage>
        <taxon>Bacteria</taxon>
        <taxon>Pseudomonadati</taxon>
        <taxon>Thermodesulfobacteriota</taxon>
        <taxon>Desulfobacteria</taxon>
        <taxon>Desulfobacterales</taxon>
        <taxon>Desulfobacteriaceae</taxon>
        <taxon>Desulfobacterium</taxon>
        <taxon>environmental samples</taxon>
    </lineage>
</organism>
<feature type="domain" description="PIN" evidence="1">
    <location>
        <begin position="3"/>
        <end position="122"/>
    </location>
</feature>
<protein>
    <recommendedName>
        <fullName evidence="1">PIN domain-containing protein</fullName>
    </recommendedName>
</protein>
<dbReference type="SUPFAM" id="SSF88723">
    <property type="entry name" value="PIN domain-like"/>
    <property type="match status" value="1"/>
</dbReference>
<sequence>MNYILDTNVLIFLGCGYEDRIGEKALEIYRDTKSDLFVSQISFWEMAIKINIGKLYVPIGLKRLMNDTRQAGIDMVPVKNSHILFYQSLEVHEKHKDPFDRFIISTALCEEMKIISGDSRFDLYTNATRVWD</sequence>
<dbReference type="Pfam" id="PF01850">
    <property type="entry name" value="PIN"/>
    <property type="match status" value="1"/>
</dbReference>
<gene>
    <name evidence="2" type="ORF">PITCH_A140058</name>
</gene>
<reference evidence="2" key="1">
    <citation type="submission" date="2018-01" db="EMBL/GenBank/DDBJ databases">
        <authorList>
            <person name="Regsiter A."/>
            <person name="William W."/>
        </authorList>
    </citation>
    <scope>NUCLEOTIDE SEQUENCE</scope>
    <source>
        <strain evidence="2">TRIP AH-1</strain>
    </source>
</reference>
<dbReference type="InterPro" id="IPR041705">
    <property type="entry name" value="PIN_Sll0205"/>
</dbReference>
<dbReference type="InterPro" id="IPR052919">
    <property type="entry name" value="TA_system_RNase"/>
</dbReference>
<dbReference type="Gene3D" id="3.40.50.1010">
    <property type="entry name" value="5'-nuclease"/>
    <property type="match status" value="1"/>
</dbReference>
<dbReference type="PANTHER" id="PTHR36173:SF2">
    <property type="entry name" value="RIBONUCLEASE VAPC16"/>
    <property type="match status" value="1"/>
</dbReference>
<dbReference type="EMBL" id="OJIN01000046">
    <property type="protein sequence ID" value="SPD72578.1"/>
    <property type="molecule type" value="Genomic_DNA"/>
</dbReference>
<name>A0A445MSZ2_9BACT</name>
<dbReference type="InterPro" id="IPR002716">
    <property type="entry name" value="PIN_dom"/>
</dbReference>
<accession>A0A445MSZ2</accession>
<proteinExistence type="predicted"/>
<evidence type="ECO:0000259" key="1">
    <source>
        <dbReference type="Pfam" id="PF01850"/>
    </source>
</evidence>